<dbReference type="InterPro" id="IPR051396">
    <property type="entry name" value="Bact_Antivir_Def_Nuclease"/>
</dbReference>
<dbReference type="SMART" id="SM00382">
    <property type="entry name" value="AAA"/>
    <property type="match status" value="1"/>
</dbReference>
<dbReference type="PANTHER" id="PTHR43581:SF2">
    <property type="entry name" value="EXCINUCLEASE ATPASE SUBUNIT"/>
    <property type="match status" value="1"/>
</dbReference>
<reference evidence="2 3" key="1">
    <citation type="submission" date="2023-11" db="EMBL/GenBank/DDBJ databases">
        <title>Peredibacter starrii A3.12.</title>
        <authorList>
            <person name="Mitchell R.J."/>
        </authorList>
    </citation>
    <scope>NUCLEOTIDE SEQUENCE [LARGE SCALE GENOMIC DNA]</scope>
    <source>
        <strain evidence="2 3">A3.12</strain>
    </source>
</reference>
<gene>
    <name evidence="2" type="ORF">SOO65_04000</name>
</gene>
<dbReference type="RefSeq" id="WP_321397313.1">
    <property type="nucleotide sequence ID" value="NZ_CP139487.1"/>
</dbReference>
<evidence type="ECO:0000313" key="3">
    <source>
        <dbReference type="Proteomes" id="UP001324634"/>
    </source>
</evidence>
<protein>
    <submittedName>
        <fullName evidence="2">AAA family ATPase</fullName>
    </submittedName>
</protein>
<dbReference type="Proteomes" id="UP001324634">
    <property type="component" value="Chromosome"/>
</dbReference>
<dbReference type="SUPFAM" id="SSF52540">
    <property type="entry name" value="P-loop containing nucleoside triphosphate hydrolases"/>
    <property type="match status" value="1"/>
</dbReference>
<dbReference type="InterPro" id="IPR027417">
    <property type="entry name" value="P-loop_NTPase"/>
</dbReference>
<dbReference type="InterPro" id="IPR003593">
    <property type="entry name" value="AAA+_ATPase"/>
</dbReference>
<proteinExistence type="predicted"/>
<organism evidence="2 3">
    <name type="scientific">Peredibacter starrii</name>
    <dbReference type="NCBI Taxonomy" id="28202"/>
    <lineage>
        <taxon>Bacteria</taxon>
        <taxon>Pseudomonadati</taxon>
        <taxon>Bdellovibrionota</taxon>
        <taxon>Bacteriovoracia</taxon>
        <taxon>Bacteriovoracales</taxon>
        <taxon>Bacteriovoracaceae</taxon>
        <taxon>Peredibacter</taxon>
    </lineage>
</organism>
<name>A0AAX4HRG7_9BACT</name>
<dbReference type="EMBL" id="CP139487">
    <property type="protein sequence ID" value="WPU65901.1"/>
    <property type="molecule type" value="Genomic_DNA"/>
</dbReference>
<evidence type="ECO:0000313" key="2">
    <source>
        <dbReference type="EMBL" id="WPU65901.1"/>
    </source>
</evidence>
<dbReference type="Pfam" id="PF13175">
    <property type="entry name" value="AAA_15"/>
    <property type="match status" value="1"/>
</dbReference>
<evidence type="ECO:0000259" key="1">
    <source>
        <dbReference type="SMART" id="SM00382"/>
    </source>
</evidence>
<sequence>MKFYVIDRYGSPPADKPPYCVLRADNWDDYTYKTTFHLSVYLKGINTGEIVQESIGTVKILNQDLKTTTLSPVFETLDSNFCSLGQEPLYYEKLSSLKAKTQKEILKALKDVVYDPDIYRLFKDNQGFKTSLLRFSPAEKALAEGQTILNKTKSDNFFKFTFKFKLESFENEHHIDFDFDYNDLLPFRINALVGKNGAGKTQCMTRLANVLSKENKSLGYFDGNSPLFDKVIAISYSAFDNIVKPVSGEKFSYKYCGLQDDSGVLNKTKLKEKINIALEEIHSLRRNSKWIEVLYELMSHNQYILNFNSHQGVLKIEDIFPNENLSSGQMMILSIVTDIIANIRRESLILFDEPENHLHPNATSTILKVFYKILEDFNSFAIICTHSPLILAEIPRKYIRVVDKVLGRVDVRMLDIETFGGNLNDITSNVFNVIESESMYKSKLLEISRNKSFDEVMRSFENKLSLGAQLYLKSLYKGRT</sequence>
<accession>A0AAX4HRG7</accession>
<dbReference type="KEGG" id="psti:SOO65_04000"/>
<dbReference type="InterPro" id="IPR041685">
    <property type="entry name" value="AAA_GajA/Old/RecF-like"/>
</dbReference>
<keyword evidence="3" id="KW-1185">Reference proteome</keyword>
<feature type="domain" description="AAA+ ATPase" evidence="1">
    <location>
        <begin position="186"/>
        <end position="406"/>
    </location>
</feature>
<dbReference type="AlphaFoldDB" id="A0AAX4HRG7"/>
<dbReference type="PANTHER" id="PTHR43581">
    <property type="entry name" value="ATP/GTP PHOSPHATASE"/>
    <property type="match status" value="1"/>
</dbReference>
<dbReference type="Gene3D" id="3.40.50.300">
    <property type="entry name" value="P-loop containing nucleotide triphosphate hydrolases"/>
    <property type="match status" value="1"/>
</dbReference>
<dbReference type="CDD" id="cd00267">
    <property type="entry name" value="ABC_ATPase"/>
    <property type="match status" value="1"/>
</dbReference>